<dbReference type="Proteomes" id="UP000002320">
    <property type="component" value="Unassembled WGS sequence"/>
</dbReference>
<dbReference type="AlphaFoldDB" id="B0WC70"/>
<dbReference type="EnsemblMetazoa" id="CPIJ004540-RA">
    <property type="protein sequence ID" value="CPIJ004540-PA"/>
    <property type="gene ID" value="CPIJ004540"/>
</dbReference>
<proteinExistence type="predicted"/>
<sequence length="29" mass="3130">MGVTIEGKKRLPIEIITGCYSSSSQKTTT</sequence>
<evidence type="ECO:0000313" key="1">
    <source>
        <dbReference type="EMBL" id="EDS43315.1"/>
    </source>
</evidence>
<dbReference type="KEGG" id="cqu:CpipJ_CPIJ004540"/>
<reference evidence="2" key="2">
    <citation type="submission" date="2020-05" db="UniProtKB">
        <authorList>
            <consortium name="EnsemblMetazoa"/>
        </authorList>
    </citation>
    <scope>IDENTIFICATION</scope>
    <source>
        <strain evidence="2">JHB</strain>
    </source>
</reference>
<dbReference type="HOGENOM" id="CLU_3410948_0_0_1"/>
<evidence type="ECO:0000313" key="2">
    <source>
        <dbReference type="EnsemblMetazoa" id="CPIJ004540-PA"/>
    </source>
</evidence>
<evidence type="ECO:0000313" key="3">
    <source>
        <dbReference type="Proteomes" id="UP000002320"/>
    </source>
</evidence>
<dbReference type="VEuPathDB" id="VectorBase:CPIJ004540"/>
<dbReference type="EMBL" id="DS231886">
    <property type="protein sequence ID" value="EDS43315.1"/>
    <property type="molecule type" value="Genomic_DNA"/>
</dbReference>
<gene>
    <name evidence="2" type="primary">6036228</name>
    <name evidence="1" type="ORF">CpipJ_CPIJ004540</name>
</gene>
<accession>B0WC70</accession>
<keyword evidence="3" id="KW-1185">Reference proteome</keyword>
<dbReference type="InParanoid" id="B0WC70"/>
<name>B0WC70_CULQU</name>
<reference evidence="1" key="1">
    <citation type="submission" date="2007-03" db="EMBL/GenBank/DDBJ databases">
        <title>Annotation of Culex pipiens quinquefasciatus.</title>
        <authorList>
            <consortium name="The Broad Institute Genome Sequencing Platform"/>
            <person name="Atkinson P.W."/>
            <person name="Hemingway J."/>
            <person name="Christensen B.M."/>
            <person name="Higgs S."/>
            <person name="Kodira C."/>
            <person name="Hannick L."/>
            <person name="Megy K."/>
            <person name="O'Leary S."/>
            <person name="Pearson M."/>
            <person name="Haas B.J."/>
            <person name="Mauceli E."/>
            <person name="Wortman J.R."/>
            <person name="Lee N.H."/>
            <person name="Guigo R."/>
            <person name="Stanke M."/>
            <person name="Alvarado L."/>
            <person name="Amedeo P."/>
            <person name="Antoine C.H."/>
            <person name="Arensburger P."/>
            <person name="Bidwell S.L."/>
            <person name="Crawford M."/>
            <person name="Camaro F."/>
            <person name="Devon K."/>
            <person name="Engels R."/>
            <person name="Hammond M."/>
            <person name="Howarth C."/>
            <person name="Koehrsen M."/>
            <person name="Lawson D."/>
            <person name="Montgomery P."/>
            <person name="Nene V."/>
            <person name="Nusbaum C."/>
            <person name="Puiu D."/>
            <person name="Romero-Severson J."/>
            <person name="Severson D.W."/>
            <person name="Shumway M."/>
            <person name="Sisk P."/>
            <person name="Stolte C."/>
            <person name="Zeng Q."/>
            <person name="Eisenstadt E."/>
            <person name="Fraser-Liggett C."/>
            <person name="Strausberg R."/>
            <person name="Galagan J."/>
            <person name="Birren B."/>
            <person name="Collins F.H."/>
        </authorList>
    </citation>
    <scope>NUCLEOTIDE SEQUENCE [LARGE SCALE GENOMIC DNA]</scope>
    <source>
        <strain evidence="1">JHB</strain>
    </source>
</reference>
<protein>
    <submittedName>
        <fullName evidence="1 2">Regulator of chromosome condensation</fullName>
    </submittedName>
</protein>
<organism>
    <name type="scientific">Culex quinquefasciatus</name>
    <name type="common">Southern house mosquito</name>
    <name type="synonym">Culex pungens</name>
    <dbReference type="NCBI Taxonomy" id="7176"/>
    <lineage>
        <taxon>Eukaryota</taxon>
        <taxon>Metazoa</taxon>
        <taxon>Ecdysozoa</taxon>
        <taxon>Arthropoda</taxon>
        <taxon>Hexapoda</taxon>
        <taxon>Insecta</taxon>
        <taxon>Pterygota</taxon>
        <taxon>Neoptera</taxon>
        <taxon>Endopterygota</taxon>
        <taxon>Diptera</taxon>
        <taxon>Nematocera</taxon>
        <taxon>Culicoidea</taxon>
        <taxon>Culicidae</taxon>
        <taxon>Culicinae</taxon>
        <taxon>Culicini</taxon>
        <taxon>Culex</taxon>
        <taxon>Culex</taxon>
    </lineage>
</organism>